<feature type="non-terminal residue" evidence="3">
    <location>
        <position position="120"/>
    </location>
</feature>
<keyword evidence="1" id="KW-0998">Cell outer membrane</keyword>
<keyword evidence="1" id="KW-0812">Transmembrane</keyword>
<name>A0A5A9YQN8_9RHOB</name>
<feature type="non-terminal residue" evidence="3">
    <location>
        <position position="1"/>
    </location>
</feature>
<organism evidence="3 4">
    <name type="scientific">Aquicoccus porphyridii</name>
    <dbReference type="NCBI Taxonomy" id="1852029"/>
    <lineage>
        <taxon>Bacteria</taxon>
        <taxon>Pseudomonadati</taxon>
        <taxon>Pseudomonadota</taxon>
        <taxon>Alphaproteobacteria</taxon>
        <taxon>Rhodobacterales</taxon>
        <taxon>Paracoccaceae</taxon>
        <taxon>Aquicoccus</taxon>
    </lineage>
</organism>
<dbReference type="InterPro" id="IPR039426">
    <property type="entry name" value="TonB-dep_rcpt-like"/>
</dbReference>
<accession>A0A5A9YQN8</accession>
<dbReference type="PANTHER" id="PTHR30442">
    <property type="entry name" value="IRON III DICITRATE TRANSPORT PROTEIN FECA"/>
    <property type="match status" value="1"/>
</dbReference>
<proteinExistence type="inferred from homology"/>
<dbReference type="GO" id="GO:0009279">
    <property type="term" value="C:cell outer membrane"/>
    <property type="evidence" value="ECO:0007669"/>
    <property type="project" value="UniProtKB-SubCell"/>
</dbReference>
<reference evidence="3 4" key="1">
    <citation type="submission" date="2019-07" db="EMBL/GenBank/DDBJ databases">
        <title>Aquicoccus porphyridii gen. nov., sp. nov., isolated from a small marine red alga, Porphyridium marinum.</title>
        <authorList>
            <person name="Liu L."/>
        </authorList>
    </citation>
    <scope>NUCLEOTIDE SEQUENCE [LARGE SCALE GENOMIC DNA]</scope>
    <source>
        <strain evidence="3 4">L1 8-17</strain>
    </source>
</reference>
<comment type="similarity">
    <text evidence="1">Belongs to the TonB-dependent receptor family.</text>
</comment>
<dbReference type="RefSeq" id="WP_149187182.1">
    <property type="nucleotide sequence ID" value="NZ_VINQ01000234.1"/>
</dbReference>
<dbReference type="Gene3D" id="2.170.130.10">
    <property type="entry name" value="TonB-dependent receptor, plug domain"/>
    <property type="match status" value="1"/>
</dbReference>
<evidence type="ECO:0000313" key="3">
    <source>
        <dbReference type="EMBL" id="KAA0907253.1"/>
    </source>
</evidence>
<dbReference type="PANTHER" id="PTHR30442:SF0">
    <property type="entry name" value="FE(3+) DICITRATE TRANSPORT PROTEIN FECA"/>
    <property type="match status" value="1"/>
</dbReference>
<dbReference type="Pfam" id="PF07715">
    <property type="entry name" value="Plug"/>
    <property type="match status" value="1"/>
</dbReference>
<evidence type="ECO:0000313" key="4">
    <source>
        <dbReference type="Proteomes" id="UP000325291"/>
    </source>
</evidence>
<keyword evidence="1" id="KW-0472">Membrane</keyword>
<protein>
    <submittedName>
        <fullName evidence="3">TonB-dependent receptor</fullName>
    </submittedName>
</protein>
<keyword evidence="3" id="KW-0675">Receptor</keyword>
<evidence type="ECO:0000259" key="2">
    <source>
        <dbReference type="Pfam" id="PF07715"/>
    </source>
</evidence>
<dbReference type="AlphaFoldDB" id="A0A5A9YQN8"/>
<evidence type="ECO:0000256" key="1">
    <source>
        <dbReference type="PROSITE-ProRule" id="PRU01360"/>
    </source>
</evidence>
<gene>
    <name evidence="3" type="ORF">FLO80_22615</name>
</gene>
<dbReference type="PROSITE" id="PS52016">
    <property type="entry name" value="TONB_DEPENDENT_REC_3"/>
    <property type="match status" value="1"/>
</dbReference>
<comment type="caution">
    <text evidence="3">The sequence shown here is derived from an EMBL/GenBank/DDBJ whole genome shotgun (WGS) entry which is preliminary data.</text>
</comment>
<dbReference type="EMBL" id="VINQ01000234">
    <property type="protein sequence ID" value="KAA0907253.1"/>
    <property type="molecule type" value="Genomic_DNA"/>
</dbReference>
<keyword evidence="1" id="KW-0813">Transport</keyword>
<dbReference type="Proteomes" id="UP000325291">
    <property type="component" value="Unassembled WGS sequence"/>
</dbReference>
<keyword evidence="4" id="KW-1185">Reference proteome</keyword>
<dbReference type="SUPFAM" id="SSF56935">
    <property type="entry name" value="Porins"/>
    <property type="match status" value="1"/>
</dbReference>
<feature type="domain" description="TonB-dependent receptor plug" evidence="2">
    <location>
        <begin position="1"/>
        <end position="85"/>
    </location>
</feature>
<keyword evidence="1" id="KW-1134">Transmembrane beta strand</keyword>
<dbReference type="InterPro" id="IPR012910">
    <property type="entry name" value="Plug_dom"/>
</dbReference>
<dbReference type="InterPro" id="IPR037066">
    <property type="entry name" value="Plug_dom_sf"/>
</dbReference>
<comment type="subcellular location">
    <subcellularLocation>
        <location evidence="1">Cell outer membrane</location>
        <topology evidence="1">Multi-pass membrane protein</topology>
    </subcellularLocation>
</comment>
<sequence>SVGDLLQGIPGVQVGDSRNGGALDVNIRGIQGQSRVAVRVDGAEQALDVYRGYAGTQQRSYIDPDLVSSVTVDKGPSTRSGAIGGSVEMRTIGVKDILVDGKDLGVRFTGDVWNNGVAPQ</sequence>
<dbReference type="GO" id="GO:0033214">
    <property type="term" value="P:siderophore-iron import into cell"/>
    <property type="evidence" value="ECO:0007669"/>
    <property type="project" value="TreeGrafter"/>
</dbReference>